<sequence length="76" mass="8667">MNFTAKQIADRIELNQAMGERLCPALRWAYFDCFYPSWELFLEATTSLGINPKTARIQFLAGVKEQKACAELDAHL</sequence>
<dbReference type="EMBL" id="LR797112">
    <property type="protein sequence ID" value="CAB4187574.1"/>
    <property type="molecule type" value="Genomic_DNA"/>
</dbReference>
<organism evidence="1">
    <name type="scientific">uncultured Caudovirales phage</name>
    <dbReference type="NCBI Taxonomy" id="2100421"/>
    <lineage>
        <taxon>Viruses</taxon>
        <taxon>Duplodnaviria</taxon>
        <taxon>Heunggongvirae</taxon>
        <taxon>Uroviricota</taxon>
        <taxon>Caudoviricetes</taxon>
        <taxon>Peduoviridae</taxon>
        <taxon>Maltschvirus</taxon>
        <taxon>Maltschvirus maltsch</taxon>
    </lineage>
</organism>
<proteinExistence type="predicted"/>
<accession>A0A6J5R733</accession>
<protein>
    <submittedName>
        <fullName evidence="1">Uncharacterized protein</fullName>
    </submittedName>
</protein>
<evidence type="ECO:0000313" key="2">
    <source>
        <dbReference type="EMBL" id="CAB4219309.1"/>
    </source>
</evidence>
<gene>
    <name evidence="1" type="ORF">UFOVP1163_41</name>
    <name evidence="2" type="ORF">UFOVP1613_39</name>
</gene>
<reference evidence="1" key="1">
    <citation type="submission" date="2020-05" db="EMBL/GenBank/DDBJ databases">
        <authorList>
            <person name="Chiriac C."/>
            <person name="Salcher M."/>
            <person name="Ghai R."/>
            <person name="Kavagutti S V."/>
        </authorList>
    </citation>
    <scope>NUCLEOTIDE SEQUENCE</scope>
</reference>
<dbReference type="EMBL" id="LR797478">
    <property type="protein sequence ID" value="CAB4219309.1"/>
    <property type="molecule type" value="Genomic_DNA"/>
</dbReference>
<name>A0A6J5R733_9CAUD</name>
<evidence type="ECO:0000313" key="1">
    <source>
        <dbReference type="EMBL" id="CAB4187574.1"/>
    </source>
</evidence>